<dbReference type="InterPro" id="IPR002104">
    <property type="entry name" value="Integrase_catalytic"/>
</dbReference>
<dbReference type="Pfam" id="PF12482">
    <property type="entry name" value="DUF3701"/>
    <property type="match status" value="1"/>
</dbReference>
<proteinExistence type="predicted"/>
<dbReference type="GO" id="GO:0003677">
    <property type="term" value="F:DNA binding"/>
    <property type="evidence" value="ECO:0007669"/>
    <property type="project" value="InterPro"/>
</dbReference>
<feature type="domain" description="Tyr recombinase" evidence="3">
    <location>
        <begin position="617"/>
        <end position="832"/>
    </location>
</feature>
<reference evidence="4" key="1">
    <citation type="submission" date="2020-08" db="EMBL/GenBank/DDBJ databases">
        <title>Ramlibacter sp. GTP1 16S ribosomal RNA gene genome sequencing and assembly.</title>
        <authorList>
            <person name="Kang M."/>
        </authorList>
    </citation>
    <scope>NUCLEOTIDE SEQUENCE</scope>
    <source>
        <strain evidence="4">GTP1</strain>
    </source>
</reference>
<keyword evidence="5" id="KW-1185">Reference proteome</keyword>
<dbReference type="EMBL" id="JACORU010000011">
    <property type="protein sequence ID" value="MBC5767578.1"/>
    <property type="molecule type" value="Genomic_DNA"/>
</dbReference>
<keyword evidence="1" id="KW-0233">DNA recombination</keyword>
<dbReference type="GO" id="GO:0015074">
    <property type="term" value="P:DNA integration"/>
    <property type="evidence" value="ECO:0007669"/>
    <property type="project" value="InterPro"/>
</dbReference>
<dbReference type="SUPFAM" id="SSF56349">
    <property type="entry name" value="DNA breaking-rejoining enzymes"/>
    <property type="match status" value="2"/>
</dbReference>
<dbReference type="RefSeq" id="WP_187084063.1">
    <property type="nucleotide sequence ID" value="NZ_JACORU010000011.1"/>
</dbReference>
<dbReference type="PROSITE" id="PS51898">
    <property type="entry name" value="TYR_RECOMBINASE"/>
    <property type="match status" value="1"/>
</dbReference>
<accession>A0A923MDQ3</accession>
<dbReference type="InterPro" id="IPR022169">
    <property type="entry name" value="DUF3701"/>
</dbReference>
<dbReference type="InterPro" id="IPR013762">
    <property type="entry name" value="Integrase-like_cat_sf"/>
</dbReference>
<dbReference type="Gene3D" id="1.10.443.10">
    <property type="entry name" value="Intergrase catalytic core"/>
    <property type="match status" value="1"/>
</dbReference>
<dbReference type="Proteomes" id="UP000596827">
    <property type="component" value="Unassembled WGS sequence"/>
</dbReference>
<feature type="compositionally biased region" description="Low complexity" evidence="2">
    <location>
        <begin position="1"/>
        <end position="30"/>
    </location>
</feature>
<evidence type="ECO:0000259" key="3">
    <source>
        <dbReference type="PROSITE" id="PS51898"/>
    </source>
</evidence>
<evidence type="ECO:0000256" key="1">
    <source>
        <dbReference type="ARBA" id="ARBA00023172"/>
    </source>
</evidence>
<comment type="caution">
    <text evidence="4">The sequence shown here is derived from an EMBL/GenBank/DDBJ whole genome shotgun (WGS) entry which is preliminary data.</text>
</comment>
<evidence type="ECO:0000256" key="2">
    <source>
        <dbReference type="SAM" id="MobiDB-lite"/>
    </source>
</evidence>
<feature type="region of interest" description="Disordered" evidence="2">
    <location>
        <begin position="1"/>
        <end position="75"/>
    </location>
</feature>
<gene>
    <name evidence="4" type="ORF">H8R02_24145</name>
</gene>
<organism evidence="4 5">
    <name type="scientific">Ramlibacter albus</name>
    <dbReference type="NCBI Taxonomy" id="2079448"/>
    <lineage>
        <taxon>Bacteria</taxon>
        <taxon>Pseudomonadati</taxon>
        <taxon>Pseudomonadota</taxon>
        <taxon>Betaproteobacteria</taxon>
        <taxon>Burkholderiales</taxon>
        <taxon>Comamonadaceae</taxon>
        <taxon>Ramlibacter</taxon>
    </lineage>
</organism>
<dbReference type="AlphaFoldDB" id="A0A923MDQ3"/>
<dbReference type="GO" id="GO:0006310">
    <property type="term" value="P:DNA recombination"/>
    <property type="evidence" value="ECO:0007669"/>
    <property type="project" value="UniProtKB-KW"/>
</dbReference>
<sequence>MPNTAEPAASSPSSDLSSPGSAPNSPSSSPTRDANPPISTVATGNSGRLTTFDEGGALEATEAAPIKRRRGRPPKALARVAHKNAPITSSEMAFLRAVVQGVEPRNAALQYLPGDEHQDGRAARPFLCQLLQRLADAAARPELQLPADTRKAVVAEIEVLRKRATDPSHSPAPDAHGAASAQVVDFACDSEIQRAEIRISESPNSDIRTAPAPAPRAAPALPTLEAFASEFPEDMYSEAELMELYLERYPEAAERPAAAALPPPLAVLLPAPALGAAQVLPISVKRKDASPEVPAPPPPVPRHKLQVDARLAMLDQLAPLVAVAPGPDAPVPLWFGEKLGAALRTDHGVTTLAQLAAFINANGNRWYERVAGLGRARALRLVGWLAQHEIAIGVALRARTLALVQPRGHADLARAHAQKHDSLALAGRARELAGAPDAALSYALVPLEEFFWPPALLGADGRFRGGAINTLDAHNDREAFIAWFQGTIKRRSTATQEVTWRAIERLVLWALLERRCALSSLSATDLNAFVTFLYEPPAHWCSTERVLRVSKDWRPLRGPLDEQSVRQIVIVVRQLYAAWHAAGYLAINPAHGLLHRRARDAGEAAPPAPQPAQTMDVGRSFAEQDLQAMRRELEAMPDDEFRRRLRAILSLFLESGLRRAEVDRLTLGTPEPVRIANELTDVMKMRVVGKGNKVREIPLMRSTLAALEAHYADRLRLIEEGVLPAGYAAIAREDAPAIGILREGRKAYVAGPGLTPADAPRQPNLTGRLASGSIAIILKDFFARVATREDMAERRQLFLAASAQWLRHTFAHRVLAVREAALQALSLVKPAI</sequence>
<evidence type="ECO:0000313" key="5">
    <source>
        <dbReference type="Proteomes" id="UP000596827"/>
    </source>
</evidence>
<dbReference type="InterPro" id="IPR011010">
    <property type="entry name" value="DNA_brk_join_enz"/>
</dbReference>
<protein>
    <recommendedName>
        <fullName evidence="3">Tyr recombinase domain-containing protein</fullName>
    </recommendedName>
</protein>
<evidence type="ECO:0000313" key="4">
    <source>
        <dbReference type="EMBL" id="MBC5767578.1"/>
    </source>
</evidence>
<name>A0A923MDQ3_9BURK</name>
<feature type="region of interest" description="Disordered" evidence="2">
    <location>
        <begin position="195"/>
        <end position="216"/>
    </location>
</feature>
<feature type="compositionally biased region" description="Polar residues" evidence="2">
    <location>
        <begin position="37"/>
        <end position="49"/>
    </location>
</feature>